<accession>A0A161ZQX5</accession>
<dbReference type="Proteomes" id="UP000077755">
    <property type="component" value="Chromosome 7"/>
</dbReference>
<evidence type="ECO:0000313" key="2">
    <source>
        <dbReference type="EMBL" id="KZM88890.1"/>
    </source>
</evidence>
<evidence type="ECO:0000313" key="3">
    <source>
        <dbReference type="EMBL" id="WOH10356.1"/>
    </source>
</evidence>
<name>A0A161ZQX5_DAUCS</name>
<protein>
    <submittedName>
        <fullName evidence="2">Uncharacterized protein</fullName>
    </submittedName>
</protein>
<organism evidence="2">
    <name type="scientific">Daucus carota subsp. sativus</name>
    <name type="common">Carrot</name>
    <dbReference type="NCBI Taxonomy" id="79200"/>
    <lineage>
        <taxon>Eukaryota</taxon>
        <taxon>Viridiplantae</taxon>
        <taxon>Streptophyta</taxon>
        <taxon>Embryophyta</taxon>
        <taxon>Tracheophyta</taxon>
        <taxon>Spermatophyta</taxon>
        <taxon>Magnoliopsida</taxon>
        <taxon>eudicotyledons</taxon>
        <taxon>Gunneridae</taxon>
        <taxon>Pentapetalae</taxon>
        <taxon>asterids</taxon>
        <taxon>campanulids</taxon>
        <taxon>Apiales</taxon>
        <taxon>Apiaceae</taxon>
        <taxon>Apioideae</taxon>
        <taxon>Scandiceae</taxon>
        <taxon>Daucinae</taxon>
        <taxon>Daucus</taxon>
        <taxon>Daucus sect. Daucus</taxon>
    </lineage>
</organism>
<evidence type="ECO:0000313" key="4">
    <source>
        <dbReference type="Proteomes" id="UP000077755"/>
    </source>
</evidence>
<feature type="region of interest" description="Disordered" evidence="1">
    <location>
        <begin position="1"/>
        <end position="23"/>
    </location>
</feature>
<reference evidence="2" key="1">
    <citation type="journal article" date="2016" name="Nat. Genet.">
        <title>A high-quality carrot genome assembly provides new insights into carotenoid accumulation and asterid genome evolution.</title>
        <authorList>
            <person name="Iorizzo M."/>
            <person name="Ellison S."/>
            <person name="Senalik D."/>
            <person name="Zeng P."/>
            <person name="Satapoomin P."/>
            <person name="Huang J."/>
            <person name="Bowman M."/>
            <person name="Iovene M."/>
            <person name="Sanseverino W."/>
            <person name="Cavagnaro P."/>
            <person name="Yildiz M."/>
            <person name="Macko-Podgorni A."/>
            <person name="Moranska E."/>
            <person name="Grzebelus E."/>
            <person name="Grzebelus D."/>
            <person name="Ashrafi H."/>
            <person name="Zheng Z."/>
            <person name="Cheng S."/>
            <person name="Spooner D."/>
            <person name="Van Deynze A."/>
            <person name="Simon P."/>
        </authorList>
    </citation>
    <scope>NUCLEOTIDE SEQUENCE [LARGE SCALE GENOMIC DNA]</scope>
    <source>
        <tissue evidence="2">Leaf</tissue>
    </source>
</reference>
<gene>
    <name evidence="2" type="ORF">DCAR_025965</name>
    <name evidence="3" type="ORF">DCAR_0729824</name>
</gene>
<proteinExistence type="predicted"/>
<sequence>MDEVSLKNHSSLGSLETPANCDRAERKKLKRTRAYFEFQSCLDLAAEDEDKMDMFRIVLRDIDSKWRSPSVDTEDQS</sequence>
<dbReference type="EMBL" id="LNRQ01000007">
    <property type="protein sequence ID" value="KZM88890.1"/>
    <property type="molecule type" value="Genomic_DNA"/>
</dbReference>
<dbReference type="AlphaFoldDB" id="A0A161ZQX5"/>
<evidence type="ECO:0000256" key="1">
    <source>
        <dbReference type="SAM" id="MobiDB-lite"/>
    </source>
</evidence>
<reference evidence="3" key="2">
    <citation type="submission" date="2022-03" db="EMBL/GenBank/DDBJ databases">
        <title>Draft title - Genomic analysis of global carrot germplasm unveils the trajectory of domestication and the origin of high carotenoid orange carrot.</title>
        <authorList>
            <person name="Iorizzo M."/>
            <person name="Ellison S."/>
            <person name="Senalik D."/>
            <person name="Macko-Podgorni A."/>
            <person name="Grzebelus D."/>
            <person name="Bostan H."/>
            <person name="Rolling W."/>
            <person name="Curaba J."/>
            <person name="Simon P."/>
        </authorList>
    </citation>
    <scope>NUCLEOTIDE SEQUENCE</scope>
    <source>
        <tissue evidence="3">Leaf</tissue>
    </source>
</reference>
<dbReference type="Gramene" id="KZM88890">
    <property type="protein sequence ID" value="KZM88890"/>
    <property type="gene ID" value="DCAR_025965"/>
</dbReference>
<keyword evidence="4" id="KW-1185">Reference proteome</keyword>
<dbReference type="EMBL" id="CP093349">
    <property type="protein sequence ID" value="WOH10356.1"/>
    <property type="molecule type" value="Genomic_DNA"/>
</dbReference>